<comment type="caution">
    <text evidence="2">The sequence shown here is derived from an EMBL/GenBank/DDBJ whole genome shotgun (WGS) entry which is preliminary data.</text>
</comment>
<keyword evidence="1" id="KW-0812">Transmembrane</keyword>
<evidence type="ECO:0000313" key="3">
    <source>
        <dbReference type="Proteomes" id="UP000552864"/>
    </source>
</evidence>
<dbReference type="AlphaFoldDB" id="A0A847SF02"/>
<feature type="transmembrane region" description="Helical" evidence="1">
    <location>
        <begin position="69"/>
        <end position="88"/>
    </location>
</feature>
<feature type="transmembrane region" description="Helical" evidence="1">
    <location>
        <begin position="44"/>
        <end position="63"/>
    </location>
</feature>
<keyword evidence="1" id="KW-1133">Transmembrane helix</keyword>
<evidence type="ECO:0000256" key="1">
    <source>
        <dbReference type="SAM" id="Phobius"/>
    </source>
</evidence>
<organism evidence="2 3">
    <name type="scientific">Chitinophaga eiseniae</name>
    <dbReference type="NCBI Taxonomy" id="634771"/>
    <lineage>
        <taxon>Bacteria</taxon>
        <taxon>Pseudomonadati</taxon>
        <taxon>Bacteroidota</taxon>
        <taxon>Chitinophagia</taxon>
        <taxon>Chitinophagales</taxon>
        <taxon>Chitinophagaceae</taxon>
        <taxon>Chitinophaga</taxon>
    </lineage>
</organism>
<reference evidence="2 3" key="1">
    <citation type="submission" date="2020-04" db="EMBL/GenBank/DDBJ databases">
        <authorList>
            <person name="Yin C."/>
        </authorList>
    </citation>
    <scope>NUCLEOTIDE SEQUENCE [LARGE SCALE GENOMIC DNA]</scope>
    <source>
        <strain evidence="2 3">Ak56</strain>
    </source>
</reference>
<sequence>MVSLSVLHSANIITHVTAGSVALILGLVALLTRKGGMLHRKSGRLFLVFLSVVIATGLIGVFVFGRNTFLLVITLLSGYLGYSGYRVLQAKSNQFNGRDIVVAIAVLCSDLYFLYYFKSIGMIWSPVIIYSTTGYLLFIITYDFLRYLIPSHWYGNLWLYEHILKMVSAFSGILSAFTGTVFPQYQPYSQFLPSVSGTIIAIGFMIYVYRRGAYAGKRGAVAIE</sequence>
<dbReference type="EMBL" id="JABAHZ010000001">
    <property type="protein sequence ID" value="NLR78343.1"/>
    <property type="molecule type" value="Genomic_DNA"/>
</dbReference>
<evidence type="ECO:0000313" key="2">
    <source>
        <dbReference type="EMBL" id="NLR78343.1"/>
    </source>
</evidence>
<gene>
    <name evidence="2" type="ORF">HGH91_06890</name>
</gene>
<feature type="transmembrane region" description="Helical" evidence="1">
    <location>
        <begin position="123"/>
        <end position="145"/>
    </location>
</feature>
<feature type="transmembrane region" description="Helical" evidence="1">
    <location>
        <begin position="12"/>
        <end position="32"/>
    </location>
</feature>
<keyword evidence="1" id="KW-0472">Membrane</keyword>
<dbReference type="Proteomes" id="UP000552864">
    <property type="component" value="Unassembled WGS sequence"/>
</dbReference>
<feature type="transmembrane region" description="Helical" evidence="1">
    <location>
        <begin position="100"/>
        <end position="117"/>
    </location>
</feature>
<name>A0A847SF02_9BACT</name>
<dbReference type="RefSeq" id="WP_168737685.1">
    <property type="nucleotide sequence ID" value="NZ_JABAHZ010000001.1"/>
</dbReference>
<feature type="transmembrane region" description="Helical" evidence="1">
    <location>
        <begin position="166"/>
        <end position="185"/>
    </location>
</feature>
<protein>
    <recommendedName>
        <fullName evidence="4">DUF2306 domain-containing protein</fullName>
    </recommendedName>
</protein>
<feature type="transmembrane region" description="Helical" evidence="1">
    <location>
        <begin position="191"/>
        <end position="209"/>
    </location>
</feature>
<accession>A0A847SF02</accession>
<evidence type="ECO:0008006" key="4">
    <source>
        <dbReference type="Google" id="ProtNLM"/>
    </source>
</evidence>
<keyword evidence="3" id="KW-1185">Reference proteome</keyword>
<proteinExistence type="predicted"/>